<feature type="signal peptide" evidence="1">
    <location>
        <begin position="1"/>
        <end position="25"/>
    </location>
</feature>
<keyword evidence="3" id="KW-1185">Reference proteome</keyword>
<sequence length="175" mass="18702">MKSPLPLALAAVSLLGSGLTGRAGAQTLVPFTDPKLPFTVSLPKGWFGANFNDGTGGVSVVSSKTPPAALIRLLFVSKNGKTPELKQEFRNFEAGVAQTGGKLKLFRGRNVTYGGVKGVEREYLITGAQTSVRVRIWFGNGAKNLYSFQVTDTPERYAGSSALFSQVLASLRFRS</sequence>
<dbReference type="Proteomes" id="UP001064971">
    <property type="component" value="Chromosome"/>
</dbReference>
<reference evidence="2" key="1">
    <citation type="submission" date="2022-07" db="EMBL/GenBank/DDBJ databases">
        <title>Complete Genome Sequence of the Radioresistant Bacterium Deinococcus aetherius ST0316, Isolated from the Air Dust collected in Lower Stratosphere above Japan.</title>
        <authorList>
            <person name="Satoh K."/>
            <person name="Hagiwara K."/>
            <person name="Katsumata K."/>
            <person name="Kubo A."/>
            <person name="Yokobori S."/>
            <person name="Yamagishi A."/>
            <person name="Oono Y."/>
            <person name="Narumi I."/>
        </authorList>
    </citation>
    <scope>NUCLEOTIDE SEQUENCE</scope>
    <source>
        <strain evidence="2">ST0316</strain>
    </source>
</reference>
<evidence type="ECO:0000256" key="1">
    <source>
        <dbReference type="SAM" id="SignalP"/>
    </source>
</evidence>
<proteinExistence type="predicted"/>
<dbReference type="RefSeq" id="WP_264774612.1">
    <property type="nucleotide sequence ID" value="NZ_AP026560.1"/>
</dbReference>
<dbReference type="Gene3D" id="3.40.1000.10">
    <property type="entry name" value="Mog1/PsbP, alpha/beta/alpha sandwich"/>
    <property type="match status" value="1"/>
</dbReference>
<keyword evidence="1" id="KW-0732">Signal</keyword>
<gene>
    <name evidence="2" type="ORF">DAETH_18570</name>
</gene>
<organism evidence="2 3">
    <name type="scientific">Deinococcus aetherius</name>
    <dbReference type="NCBI Taxonomy" id="200252"/>
    <lineage>
        <taxon>Bacteria</taxon>
        <taxon>Thermotogati</taxon>
        <taxon>Deinococcota</taxon>
        <taxon>Deinococci</taxon>
        <taxon>Deinococcales</taxon>
        <taxon>Deinococcaceae</taxon>
        <taxon>Deinococcus</taxon>
    </lineage>
</organism>
<accession>A0ABM8ADN4</accession>
<evidence type="ECO:0000313" key="2">
    <source>
        <dbReference type="EMBL" id="BDP41888.1"/>
    </source>
</evidence>
<protein>
    <recommendedName>
        <fullName evidence="4">DUF1795 domain-containing protein</fullName>
    </recommendedName>
</protein>
<evidence type="ECO:0008006" key="4">
    <source>
        <dbReference type="Google" id="ProtNLM"/>
    </source>
</evidence>
<evidence type="ECO:0000313" key="3">
    <source>
        <dbReference type="Proteomes" id="UP001064971"/>
    </source>
</evidence>
<dbReference type="EMBL" id="AP026560">
    <property type="protein sequence ID" value="BDP41888.1"/>
    <property type="molecule type" value="Genomic_DNA"/>
</dbReference>
<name>A0ABM8ADN4_9DEIO</name>
<feature type="chain" id="PRO_5046649518" description="DUF1795 domain-containing protein" evidence="1">
    <location>
        <begin position="26"/>
        <end position="175"/>
    </location>
</feature>